<keyword evidence="3" id="KW-0677">Repeat</keyword>
<dbReference type="Proteomes" id="UP000694540">
    <property type="component" value="Unplaced"/>
</dbReference>
<reference evidence="8" key="2">
    <citation type="submission" date="2025-09" db="UniProtKB">
        <authorList>
            <consortium name="Ensembl"/>
        </authorList>
    </citation>
    <scope>IDENTIFICATION</scope>
</reference>
<proteinExistence type="predicted"/>
<evidence type="ECO:0000256" key="3">
    <source>
        <dbReference type="ARBA" id="ARBA00022737"/>
    </source>
</evidence>
<comment type="caution">
    <text evidence="6">Lacks conserved residue(s) required for the propagation of feature annotation.</text>
</comment>
<dbReference type="AlphaFoldDB" id="A0A8C3VPV9"/>
<dbReference type="InterPro" id="IPR035976">
    <property type="entry name" value="Sushi/SCR/CCP_sf"/>
</dbReference>
<feature type="domain" description="Sushi" evidence="7">
    <location>
        <begin position="364"/>
        <end position="429"/>
    </location>
</feature>
<evidence type="ECO:0000256" key="5">
    <source>
        <dbReference type="ARBA" id="ARBA00023180"/>
    </source>
</evidence>
<dbReference type="InterPro" id="IPR000436">
    <property type="entry name" value="Sushi_SCR_CCP_dom"/>
</dbReference>
<dbReference type="CDD" id="cd00033">
    <property type="entry name" value="CCP"/>
    <property type="match status" value="6"/>
</dbReference>
<dbReference type="GeneTree" id="ENSGT00940000154640"/>
<dbReference type="PANTHER" id="PTHR19325">
    <property type="entry name" value="COMPLEMENT COMPONENT-RELATED SUSHI DOMAIN-CONTAINING"/>
    <property type="match status" value="1"/>
</dbReference>
<dbReference type="Pfam" id="PF00084">
    <property type="entry name" value="Sushi"/>
    <property type="match status" value="6"/>
</dbReference>
<keyword evidence="4 6" id="KW-1015">Disulfide bond</keyword>
<evidence type="ECO:0000313" key="8">
    <source>
        <dbReference type="Ensembl" id="ENSCWAP00000001659.1"/>
    </source>
</evidence>
<evidence type="ECO:0000256" key="1">
    <source>
        <dbReference type="ARBA" id="ARBA00022659"/>
    </source>
</evidence>
<dbReference type="InterPro" id="IPR050350">
    <property type="entry name" value="Compl-Cell_Adhes-Reg"/>
</dbReference>
<organism evidence="8 9">
    <name type="scientific">Catagonus wagneri</name>
    <name type="common">Chacoan peccary</name>
    <dbReference type="NCBI Taxonomy" id="51154"/>
    <lineage>
        <taxon>Eukaryota</taxon>
        <taxon>Metazoa</taxon>
        <taxon>Chordata</taxon>
        <taxon>Craniata</taxon>
        <taxon>Vertebrata</taxon>
        <taxon>Euteleostomi</taxon>
        <taxon>Mammalia</taxon>
        <taxon>Eutheria</taxon>
        <taxon>Laurasiatheria</taxon>
        <taxon>Artiodactyla</taxon>
        <taxon>Suina</taxon>
        <taxon>Tayassuidae</taxon>
        <taxon>Catagonus</taxon>
    </lineage>
</organism>
<dbReference type="FunFam" id="2.10.70.10:FF:000055">
    <property type="entry name" value="Complement decay-accelerating factor, GPI-anchored"/>
    <property type="match status" value="1"/>
</dbReference>
<accession>A0A8C3VPV9</accession>
<evidence type="ECO:0000256" key="4">
    <source>
        <dbReference type="ARBA" id="ARBA00023157"/>
    </source>
</evidence>
<feature type="domain" description="Sushi" evidence="7">
    <location>
        <begin position="50"/>
        <end position="110"/>
    </location>
</feature>
<name>A0A8C3VPV9_9CETA</name>
<evidence type="ECO:0000256" key="2">
    <source>
        <dbReference type="ARBA" id="ARBA00022729"/>
    </source>
</evidence>
<dbReference type="SMART" id="SM00032">
    <property type="entry name" value="CCP"/>
    <property type="match status" value="6"/>
</dbReference>
<dbReference type="Gene3D" id="2.10.70.10">
    <property type="entry name" value="Complement Module, domain 1"/>
    <property type="match status" value="5"/>
</dbReference>
<keyword evidence="5" id="KW-0325">Glycoprotein</keyword>
<feature type="domain" description="Sushi" evidence="7">
    <location>
        <begin position="111"/>
        <end position="172"/>
    </location>
</feature>
<dbReference type="PROSITE" id="PS50923">
    <property type="entry name" value="SUSHI"/>
    <property type="match status" value="6"/>
</dbReference>
<feature type="disulfide bond" evidence="6">
    <location>
        <begin position="268"/>
        <end position="295"/>
    </location>
</feature>
<evidence type="ECO:0000256" key="6">
    <source>
        <dbReference type="PROSITE-ProRule" id="PRU00302"/>
    </source>
</evidence>
<keyword evidence="9" id="KW-1185">Reference proteome</keyword>
<evidence type="ECO:0000259" key="7">
    <source>
        <dbReference type="PROSITE" id="PS50923"/>
    </source>
</evidence>
<keyword evidence="1 6" id="KW-0768">Sushi</keyword>
<dbReference type="PANTHER" id="PTHR19325:SF551">
    <property type="entry name" value="ZONA PELLUCIDA SPERM-BINDING PROTEIN 3 RECEPTOR"/>
    <property type="match status" value="1"/>
</dbReference>
<dbReference type="Ensembl" id="ENSCWAT00000001823.1">
    <property type="protein sequence ID" value="ENSCWAP00000001659.1"/>
    <property type="gene ID" value="ENSCWAG00000001381.1"/>
</dbReference>
<dbReference type="Gene3D" id="2.20.28.230">
    <property type="match status" value="1"/>
</dbReference>
<feature type="disulfide bond" evidence="6">
    <location>
        <begin position="175"/>
        <end position="218"/>
    </location>
</feature>
<feature type="domain" description="Sushi" evidence="7">
    <location>
        <begin position="173"/>
        <end position="237"/>
    </location>
</feature>
<sequence>MLLKLIIVPHGALDAKRKMAARLFASPWKISDPTLFQMTLVTALLATVLGDCGPPPHLMFASPEDKSINTDFEPGTMLRYTCNPGYSRIGTSSVTCNDRGSWDYTVFCTKKQCRNPGDLTNGKVEVKTNFLFGSTIEFSCSEGYILVGSSTSHCGIQGKGVDWSDPLPQCVIVKCEPPPAISNGKHNGGEKDFYTYGSSVTYSCDPDFSLLGQASISCSVENGTIGVWSPSPPTCKSIVCRLPWVPNGIIVSGFHSKYIYKDTLMFRCEEGYILNGSSIIYCEADNEWHPSPPICKLNSCIGLPEIPYAVLGASYRPRYQKVFEAGSQVKYQCLTGYRPIPDEPLTVTCQENFTWTPSKGCERICCPTPELKTIKVTSRRRDFPDRCEYAYEDRVSYTCDRGYHPVSPLGSSSCKSDGTWKPEMPACKPAICMNPKIQNGKLSEDKEKYVVFENVIVQCGPQRCPGVGG</sequence>
<evidence type="ECO:0000313" key="9">
    <source>
        <dbReference type="Proteomes" id="UP000694540"/>
    </source>
</evidence>
<feature type="domain" description="Sushi" evidence="7">
    <location>
        <begin position="298"/>
        <end position="363"/>
    </location>
</feature>
<reference evidence="8" key="1">
    <citation type="submission" date="2025-08" db="UniProtKB">
        <authorList>
            <consortium name="Ensembl"/>
        </authorList>
    </citation>
    <scope>IDENTIFICATION</scope>
</reference>
<feature type="domain" description="Sushi" evidence="7">
    <location>
        <begin position="238"/>
        <end position="297"/>
    </location>
</feature>
<dbReference type="SUPFAM" id="SSF57535">
    <property type="entry name" value="Complement control module/SCR domain"/>
    <property type="match status" value="6"/>
</dbReference>
<dbReference type="FunFam" id="2.10.70.10:FF:000014">
    <property type="entry name" value="Membrane cofactor protein"/>
    <property type="match status" value="2"/>
</dbReference>
<keyword evidence="2" id="KW-0732">Signal</keyword>
<protein>
    <recommendedName>
        <fullName evidence="7">Sushi domain-containing protein</fullName>
    </recommendedName>
</protein>